<sequence length="548" mass="59114">MRSLSQGRSLSPAILLLLSPSRACCKRVVVVGAGWGGLSAAHHLSKTPGTEVTVVDAAPRPGGLVADSWKTPGGRSAEAGQHGFWDEYGNIYKLMDDIGLDRDAVLTGYAEQGQYSPSGLEAVWPVYRDSRPFGESGPFAGGLPTGLGQALYTRFQNLSPLDRATAAPLVLAFSEFDDSPEAWAKYDKISFRDLCTKLGVSRRMYKEAFEPMILTGLFAPGEECSAAAALGMAYFFVLKHQTSFDVRWCKGNIGEMIFQPWVEQMKERGVQFLPSTRVTDFECGSDGRIECVVCRTTGGSPLVRVEADDVVLAVGAAALNGMVRGSRALSQHAEWRRYANLRGLSVLATRLFLDREVPTQHTANACWGFDEGVGMTWFDIKKLHAPALDGEPGSVIEVDYYHANSLLLLSDEEIVAKAKADLDTMLGEPCRAASVADRAVVKLPNAVNWYFPGSYDSMPDLASSSIPNAYFVGDLVRTRHGSWSQEKAYVTGLQAANVIAGREPDAGVVPLKPDEPHVAAGRSAVSLARTVLGGGDAARGPSLVDFLW</sequence>
<dbReference type="PANTHER" id="PTHR42923:SF46">
    <property type="entry name" value="AMINE OXIDASE"/>
    <property type="match status" value="1"/>
</dbReference>
<feature type="chain" id="PRO_5044246994" description="Amine oxidase domain-containing protein" evidence="1">
    <location>
        <begin position="26"/>
        <end position="548"/>
    </location>
</feature>
<keyword evidence="1" id="KW-0732">Signal</keyword>
<dbReference type="Pfam" id="PF01593">
    <property type="entry name" value="Amino_oxidase"/>
    <property type="match status" value="1"/>
</dbReference>
<evidence type="ECO:0000259" key="2">
    <source>
        <dbReference type="Pfam" id="PF01593"/>
    </source>
</evidence>
<dbReference type="RefSeq" id="XP_005781016.1">
    <property type="nucleotide sequence ID" value="XM_005780959.1"/>
</dbReference>
<evidence type="ECO:0000313" key="4">
    <source>
        <dbReference type="Proteomes" id="UP000013827"/>
    </source>
</evidence>
<dbReference type="SUPFAM" id="SSF51905">
    <property type="entry name" value="FAD/NAD(P)-binding domain"/>
    <property type="match status" value="1"/>
</dbReference>
<reference evidence="3" key="2">
    <citation type="submission" date="2024-10" db="UniProtKB">
        <authorList>
            <consortium name="EnsemblProtists"/>
        </authorList>
    </citation>
    <scope>IDENTIFICATION</scope>
</reference>
<dbReference type="GO" id="GO:0016491">
    <property type="term" value="F:oxidoreductase activity"/>
    <property type="evidence" value="ECO:0007669"/>
    <property type="project" value="InterPro"/>
</dbReference>
<organism evidence="3 4">
    <name type="scientific">Emiliania huxleyi (strain CCMP1516)</name>
    <dbReference type="NCBI Taxonomy" id="280463"/>
    <lineage>
        <taxon>Eukaryota</taxon>
        <taxon>Haptista</taxon>
        <taxon>Haptophyta</taxon>
        <taxon>Prymnesiophyceae</taxon>
        <taxon>Isochrysidales</taxon>
        <taxon>Noelaerhabdaceae</taxon>
        <taxon>Emiliania</taxon>
    </lineage>
</organism>
<feature type="signal peptide" evidence="1">
    <location>
        <begin position="1"/>
        <end position="25"/>
    </location>
</feature>
<proteinExistence type="predicted"/>
<evidence type="ECO:0000313" key="3">
    <source>
        <dbReference type="EnsemblProtists" id="EOD28587"/>
    </source>
</evidence>
<dbReference type="AlphaFoldDB" id="A0A0D3JYK2"/>
<dbReference type="InterPro" id="IPR036188">
    <property type="entry name" value="FAD/NAD-bd_sf"/>
</dbReference>
<dbReference type="KEGG" id="ehx:EMIHUDRAFT_64233"/>
<dbReference type="Gene3D" id="3.50.50.60">
    <property type="entry name" value="FAD/NAD(P)-binding domain"/>
    <property type="match status" value="2"/>
</dbReference>
<evidence type="ECO:0000256" key="1">
    <source>
        <dbReference type="SAM" id="SignalP"/>
    </source>
</evidence>
<dbReference type="InterPro" id="IPR050464">
    <property type="entry name" value="Zeta_carotene_desat/Oxidored"/>
</dbReference>
<dbReference type="Proteomes" id="UP000013827">
    <property type="component" value="Unassembled WGS sequence"/>
</dbReference>
<protein>
    <recommendedName>
        <fullName evidence="2">Amine oxidase domain-containing protein</fullName>
    </recommendedName>
</protein>
<dbReference type="EnsemblProtists" id="EOD28587">
    <property type="protein sequence ID" value="EOD28587"/>
    <property type="gene ID" value="EMIHUDRAFT_64233"/>
</dbReference>
<reference evidence="4" key="1">
    <citation type="journal article" date="2013" name="Nature">
        <title>Pan genome of the phytoplankton Emiliania underpins its global distribution.</title>
        <authorList>
            <person name="Read B.A."/>
            <person name="Kegel J."/>
            <person name="Klute M.J."/>
            <person name="Kuo A."/>
            <person name="Lefebvre S.C."/>
            <person name="Maumus F."/>
            <person name="Mayer C."/>
            <person name="Miller J."/>
            <person name="Monier A."/>
            <person name="Salamov A."/>
            <person name="Young J."/>
            <person name="Aguilar M."/>
            <person name="Claverie J.M."/>
            <person name="Frickenhaus S."/>
            <person name="Gonzalez K."/>
            <person name="Herman E.K."/>
            <person name="Lin Y.C."/>
            <person name="Napier J."/>
            <person name="Ogata H."/>
            <person name="Sarno A.F."/>
            <person name="Shmutz J."/>
            <person name="Schroeder D."/>
            <person name="de Vargas C."/>
            <person name="Verret F."/>
            <person name="von Dassow P."/>
            <person name="Valentin K."/>
            <person name="Van de Peer Y."/>
            <person name="Wheeler G."/>
            <person name="Dacks J.B."/>
            <person name="Delwiche C.F."/>
            <person name="Dyhrman S.T."/>
            <person name="Glockner G."/>
            <person name="John U."/>
            <person name="Richards T."/>
            <person name="Worden A.Z."/>
            <person name="Zhang X."/>
            <person name="Grigoriev I.V."/>
            <person name="Allen A.E."/>
            <person name="Bidle K."/>
            <person name="Borodovsky M."/>
            <person name="Bowler C."/>
            <person name="Brownlee C."/>
            <person name="Cock J.M."/>
            <person name="Elias M."/>
            <person name="Gladyshev V.N."/>
            <person name="Groth M."/>
            <person name="Guda C."/>
            <person name="Hadaegh A."/>
            <person name="Iglesias-Rodriguez M.D."/>
            <person name="Jenkins J."/>
            <person name="Jones B.M."/>
            <person name="Lawson T."/>
            <person name="Leese F."/>
            <person name="Lindquist E."/>
            <person name="Lobanov A."/>
            <person name="Lomsadze A."/>
            <person name="Malik S.B."/>
            <person name="Marsh M.E."/>
            <person name="Mackinder L."/>
            <person name="Mock T."/>
            <person name="Mueller-Roeber B."/>
            <person name="Pagarete A."/>
            <person name="Parker M."/>
            <person name="Probert I."/>
            <person name="Quesneville H."/>
            <person name="Raines C."/>
            <person name="Rensing S.A."/>
            <person name="Riano-Pachon D.M."/>
            <person name="Richier S."/>
            <person name="Rokitta S."/>
            <person name="Shiraiwa Y."/>
            <person name="Soanes D.M."/>
            <person name="van der Giezen M."/>
            <person name="Wahlund T.M."/>
            <person name="Williams B."/>
            <person name="Wilson W."/>
            <person name="Wolfe G."/>
            <person name="Wurch L.L."/>
        </authorList>
    </citation>
    <scope>NUCLEOTIDE SEQUENCE</scope>
</reference>
<keyword evidence="4" id="KW-1185">Reference proteome</keyword>
<feature type="domain" description="Amine oxidase" evidence="2">
    <location>
        <begin position="37"/>
        <end position="499"/>
    </location>
</feature>
<dbReference type="InterPro" id="IPR002937">
    <property type="entry name" value="Amino_oxidase"/>
</dbReference>
<dbReference type="STRING" id="2903.R1D0Q5"/>
<accession>A0A0D3JYK2</accession>
<dbReference type="HOGENOM" id="CLU_021719_0_0_1"/>
<dbReference type="GeneID" id="17274133"/>
<dbReference type="eggNOG" id="KOG0029">
    <property type="taxonomic scope" value="Eukaryota"/>
</dbReference>
<dbReference type="OMA" id="ANACWGF"/>
<dbReference type="PANTHER" id="PTHR42923">
    <property type="entry name" value="PROTOPORPHYRINOGEN OXIDASE"/>
    <property type="match status" value="1"/>
</dbReference>
<dbReference type="PaxDb" id="2903-EOD28587"/>
<name>A0A0D3JYK2_EMIH1</name>
<dbReference type="PRINTS" id="PR00419">
    <property type="entry name" value="ADXRDTASE"/>
</dbReference>